<dbReference type="InterPro" id="IPR004033">
    <property type="entry name" value="UbiE/COQ5_MeTrFase"/>
</dbReference>
<protein>
    <recommendedName>
        <fullName evidence="5">Demethylmenaquinone methyltransferase</fullName>
        <ecNumber evidence="5">2.1.1.163</ecNumber>
    </recommendedName>
</protein>
<dbReference type="PROSITE" id="PS01184">
    <property type="entry name" value="UBIE_2"/>
    <property type="match status" value="1"/>
</dbReference>
<dbReference type="GO" id="GO:0032259">
    <property type="term" value="P:methylation"/>
    <property type="evidence" value="ECO:0007669"/>
    <property type="project" value="UniProtKB-KW"/>
</dbReference>
<dbReference type="CDD" id="cd02440">
    <property type="entry name" value="AdoMet_MTases"/>
    <property type="match status" value="1"/>
</dbReference>
<dbReference type="Gene3D" id="3.40.50.150">
    <property type="entry name" value="Vaccinia Virus protein VP39"/>
    <property type="match status" value="1"/>
</dbReference>
<comment type="catalytic activity">
    <reaction evidence="5">
        <text>a 2-demethylmenaquinol + S-adenosyl-L-methionine = a menaquinol + S-adenosyl-L-homocysteine + H(+)</text>
        <dbReference type="Rhea" id="RHEA:42640"/>
        <dbReference type="Rhea" id="RHEA-COMP:9539"/>
        <dbReference type="Rhea" id="RHEA-COMP:9563"/>
        <dbReference type="ChEBI" id="CHEBI:15378"/>
        <dbReference type="ChEBI" id="CHEBI:18151"/>
        <dbReference type="ChEBI" id="CHEBI:55437"/>
        <dbReference type="ChEBI" id="CHEBI:57856"/>
        <dbReference type="ChEBI" id="CHEBI:59789"/>
        <dbReference type="EC" id="2.1.1.163"/>
    </reaction>
</comment>
<name>A0A4R1LVV3_9SPHI</name>
<comment type="similarity">
    <text evidence="5">Belongs to the class I-like SAM-binding methyltransferase superfamily. MenG/UbiE family.</text>
</comment>
<gene>
    <name evidence="5" type="primary">menG</name>
    <name evidence="6" type="ORF">C8N28_2140</name>
</gene>
<comment type="pathway">
    <text evidence="5">Quinol/quinone metabolism; menaquinone biosynthesis; menaquinol from 1,4-dihydroxy-2-naphthoate: step 2/2.</text>
</comment>
<dbReference type="GO" id="GO:0009234">
    <property type="term" value="P:menaquinone biosynthetic process"/>
    <property type="evidence" value="ECO:0007669"/>
    <property type="project" value="UniProtKB-UniRule"/>
</dbReference>
<dbReference type="EMBL" id="SMGO01000002">
    <property type="protein sequence ID" value="TCK83538.1"/>
    <property type="molecule type" value="Genomic_DNA"/>
</dbReference>
<evidence type="ECO:0000256" key="3">
    <source>
        <dbReference type="ARBA" id="ARBA00022679"/>
    </source>
</evidence>
<organism evidence="6 7">
    <name type="scientific">Albibacterium bauzanense</name>
    <dbReference type="NCBI Taxonomy" id="653929"/>
    <lineage>
        <taxon>Bacteria</taxon>
        <taxon>Pseudomonadati</taxon>
        <taxon>Bacteroidota</taxon>
        <taxon>Sphingobacteriia</taxon>
        <taxon>Sphingobacteriales</taxon>
        <taxon>Sphingobacteriaceae</taxon>
        <taxon>Albibacterium</taxon>
    </lineage>
</organism>
<dbReference type="OrthoDB" id="9808140at2"/>
<dbReference type="RefSeq" id="WP_132224607.1">
    <property type="nucleotide sequence ID" value="NZ_SMGO01000002.1"/>
</dbReference>
<dbReference type="Pfam" id="PF01209">
    <property type="entry name" value="Ubie_methyltran"/>
    <property type="match status" value="1"/>
</dbReference>
<feature type="binding site" evidence="5">
    <location>
        <position position="68"/>
    </location>
    <ligand>
        <name>S-adenosyl-L-methionine</name>
        <dbReference type="ChEBI" id="CHEBI:59789"/>
    </ligand>
</feature>
<dbReference type="PROSITE" id="PS51608">
    <property type="entry name" value="SAM_MT_UBIE"/>
    <property type="match status" value="1"/>
</dbReference>
<comment type="caution">
    <text evidence="6">The sequence shown here is derived from an EMBL/GenBank/DDBJ whole genome shotgun (WGS) entry which is preliminary data.</text>
</comment>
<sequence length="243" mass="27551">MSRIITPYEQEDIGKKQQVADMFNNISKKYDFLNRVLSFGIDKIWRRKAISTLKTLRPQLLLDVATGTGDFALEAIRILKPKKVIGIDISEGMLTIAKDKILDRKLSDCFEVQLGDSEKLAFSNDTFDAVTVAFGVRNFENLQQGLDDICRVIRPGGQVVILEFSKPRRFPIKQLYTFYSKNILPQVGKLFSKDNRAYSYLPESIAQFPDGDDFTDLLLNAGFKQVSCKPQTFGICTIYIGIK</sequence>
<dbReference type="UniPathway" id="UPA00079">
    <property type="reaction ID" value="UER00169"/>
</dbReference>
<keyword evidence="4 5" id="KW-0949">S-adenosyl-L-methionine</keyword>
<keyword evidence="7" id="KW-1185">Reference proteome</keyword>
<reference evidence="6 7" key="1">
    <citation type="submission" date="2019-03" db="EMBL/GenBank/DDBJ databases">
        <title>Genomic Encyclopedia of Archaeal and Bacterial Type Strains, Phase II (KMG-II): from individual species to whole genera.</title>
        <authorList>
            <person name="Goeker M."/>
        </authorList>
    </citation>
    <scope>NUCLEOTIDE SEQUENCE [LARGE SCALE GENOMIC DNA]</scope>
    <source>
        <strain evidence="6 7">DSM 22554</strain>
    </source>
</reference>
<evidence type="ECO:0000256" key="4">
    <source>
        <dbReference type="ARBA" id="ARBA00022691"/>
    </source>
</evidence>
<evidence type="ECO:0000313" key="7">
    <source>
        <dbReference type="Proteomes" id="UP000294616"/>
    </source>
</evidence>
<feature type="binding site" evidence="5">
    <location>
        <position position="88"/>
    </location>
    <ligand>
        <name>S-adenosyl-L-methionine</name>
        <dbReference type="ChEBI" id="CHEBI:59789"/>
    </ligand>
</feature>
<keyword evidence="2 5" id="KW-0489">Methyltransferase</keyword>
<dbReference type="PROSITE" id="PS01183">
    <property type="entry name" value="UBIE_1"/>
    <property type="match status" value="1"/>
</dbReference>
<dbReference type="HAMAP" id="MF_01813">
    <property type="entry name" value="MenG_UbiE_methyltr"/>
    <property type="match status" value="1"/>
</dbReference>
<evidence type="ECO:0000256" key="5">
    <source>
        <dbReference type="HAMAP-Rule" id="MF_01813"/>
    </source>
</evidence>
<dbReference type="NCBIfam" id="TIGR01934">
    <property type="entry name" value="MenG_MenH_UbiE"/>
    <property type="match status" value="1"/>
</dbReference>
<dbReference type="NCBIfam" id="NF001244">
    <property type="entry name" value="PRK00216.1-5"/>
    <property type="match status" value="1"/>
</dbReference>
<dbReference type="GO" id="GO:0043770">
    <property type="term" value="F:demethylmenaquinone methyltransferase activity"/>
    <property type="evidence" value="ECO:0007669"/>
    <property type="project" value="UniProtKB-UniRule"/>
</dbReference>
<keyword evidence="1 5" id="KW-0474">Menaquinone biosynthesis</keyword>
<keyword evidence="3 5" id="KW-0808">Transferase</keyword>
<dbReference type="AlphaFoldDB" id="A0A4R1LVV3"/>
<evidence type="ECO:0000313" key="6">
    <source>
        <dbReference type="EMBL" id="TCK83538.1"/>
    </source>
</evidence>
<feature type="binding site" evidence="5">
    <location>
        <begin position="116"/>
        <end position="117"/>
    </location>
    <ligand>
        <name>S-adenosyl-L-methionine</name>
        <dbReference type="ChEBI" id="CHEBI:59789"/>
    </ligand>
</feature>
<dbReference type="SUPFAM" id="SSF53335">
    <property type="entry name" value="S-adenosyl-L-methionine-dependent methyltransferases"/>
    <property type="match status" value="1"/>
</dbReference>
<dbReference type="Proteomes" id="UP000294616">
    <property type="component" value="Unassembled WGS sequence"/>
</dbReference>
<dbReference type="InterPro" id="IPR029063">
    <property type="entry name" value="SAM-dependent_MTases_sf"/>
</dbReference>
<evidence type="ECO:0000256" key="2">
    <source>
        <dbReference type="ARBA" id="ARBA00022603"/>
    </source>
</evidence>
<proteinExistence type="inferred from homology"/>
<accession>A0A4R1LVV3</accession>
<comment type="caution">
    <text evidence="5">Lacks conserved residue(s) required for the propagation of feature annotation.</text>
</comment>
<comment type="function">
    <text evidence="5">Methyltransferase required for the conversion of demethylmenaquinol (DMKH2) to menaquinol (MKH2).</text>
</comment>
<evidence type="ECO:0000256" key="1">
    <source>
        <dbReference type="ARBA" id="ARBA00022428"/>
    </source>
</evidence>
<dbReference type="PANTHER" id="PTHR43591:SF24">
    <property type="entry name" value="2-METHOXY-6-POLYPRENYL-1,4-BENZOQUINOL METHYLASE, MITOCHONDRIAL"/>
    <property type="match status" value="1"/>
</dbReference>
<dbReference type="InterPro" id="IPR023576">
    <property type="entry name" value="UbiE/COQ5_MeTrFase_CS"/>
</dbReference>
<dbReference type="PANTHER" id="PTHR43591">
    <property type="entry name" value="METHYLTRANSFERASE"/>
    <property type="match status" value="1"/>
</dbReference>
<dbReference type="EC" id="2.1.1.163" evidence="5"/>